<name>A0A0G0LGP7_9BACT</name>
<evidence type="ECO:0000313" key="2">
    <source>
        <dbReference type="EMBL" id="KKQ91073.1"/>
    </source>
</evidence>
<dbReference type="Proteomes" id="UP000033841">
    <property type="component" value="Unassembled WGS sequence"/>
</dbReference>
<gene>
    <name evidence="2" type="ORF">UT14_C0025G0002</name>
</gene>
<comment type="caution">
    <text evidence="2">The sequence shown here is derived from an EMBL/GenBank/DDBJ whole genome shotgun (WGS) entry which is preliminary data.</text>
</comment>
<proteinExistence type="predicted"/>
<protein>
    <submittedName>
        <fullName evidence="2">Uncharacterized protein</fullName>
    </submittedName>
</protein>
<accession>A0A0G0LGP7</accession>
<keyword evidence="1" id="KW-0812">Transmembrane</keyword>
<reference evidence="2 3" key="1">
    <citation type="journal article" date="2015" name="Nature">
        <title>rRNA introns, odd ribosomes, and small enigmatic genomes across a large radiation of phyla.</title>
        <authorList>
            <person name="Brown C.T."/>
            <person name="Hug L.A."/>
            <person name="Thomas B.C."/>
            <person name="Sharon I."/>
            <person name="Castelle C.J."/>
            <person name="Singh A."/>
            <person name="Wilkins M.J."/>
            <person name="Williams K.H."/>
            <person name="Banfield J.F."/>
        </authorList>
    </citation>
    <scope>NUCLEOTIDE SEQUENCE [LARGE SCALE GENOMIC DNA]</scope>
</reference>
<feature type="transmembrane region" description="Helical" evidence="1">
    <location>
        <begin position="21"/>
        <end position="42"/>
    </location>
</feature>
<keyword evidence="1" id="KW-0472">Membrane</keyword>
<keyword evidence="1" id="KW-1133">Transmembrane helix</keyword>
<evidence type="ECO:0000256" key="1">
    <source>
        <dbReference type="SAM" id="Phobius"/>
    </source>
</evidence>
<dbReference type="EMBL" id="LBVR01000025">
    <property type="protein sequence ID" value="KKQ91073.1"/>
    <property type="molecule type" value="Genomic_DNA"/>
</dbReference>
<dbReference type="AlphaFoldDB" id="A0A0G0LGP7"/>
<evidence type="ECO:0000313" key="3">
    <source>
        <dbReference type="Proteomes" id="UP000033841"/>
    </source>
</evidence>
<organism evidence="2 3">
    <name type="scientific">Candidatus Shapirobacteria bacterium GW2011_GWE1_38_92</name>
    <dbReference type="NCBI Taxonomy" id="1618489"/>
    <lineage>
        <taxon>Bacteria</taxon>
        <taxon>Candidatus Shapironibacteriota</taxon>
    </lineage>
</organism>
<sequence>MPGRMKSERYWSAVAAKREDFFIPLIWEEFFILTTGELYLFFDFKKF</sequence>